<feature type="transmembrane region" description="Helical" evidence="1">
    <location>
        <begin position="189"/>
        <end position="211"/>
    </location>
</feature>
<accession>A0ABW1JK78</accession>
<feature type="transmembrane region" description="Helical" evidence="1">
    <location>
        <begin position="217"/>
        <end position="234"/>
    </location>
</feature>
<organism evidence="2 3">
    <name type="scientific">Nocardia lasii</name>
    <dbReference type="NCBI Taxonomy" id="1616107"/>
    <lineage>
        <taxon>Bacteria</taxon>
        <taxon>Bacillati</taxon>
        <taxon>Actinomycetota</taxon>
        <taxon>Actinomycetes</taxon>
        <taxon>Mycobacteriales</taxon>
        <taxon>Nocardiaceae</taxon>
        <taxon>Nocardia</taxon>
    </lineage>
</organism>
<evidence type="ECO:0000256" key="1">
    <source>
        <dbReference type="SAM" id="Phobius"/>
    </source>
</evidence>
<keyword evidence="1" id="KW-0812">Transmembrane</keyword>
<sequence>MVEQLNVGNTKESFGKTVTGLGKAARSASTQFVGQVGTVREAAKGKVEKLAVKGPDPYEVAVAEYNAVFTAMADRGLSLLRQRERSTDLIDLVEQLVNSIANTPKSFDTDFDEIEMNKKQFLNAEDFAAQELDAARLSAAGAGAGLAAGTAVAGLAPSAAIWVATTFGTASTGTAISTLSGAAATQAALAWLGGGALAAGGGGTAAGATLLALAGPIGWTVAGATLLASIALFAKKKFETREAKQEALTAIKRNTALVTGMDAQIDDLLQRTTSLREGLLRSYGRSLAHFRADFRALSATERTELATLVNNTKSCAVLLSARIEQDTEGA</sequence>
<evidence type="ECO:0000313" key="3">
    <source>
        <dbReference type="Proteomes" id="UP001596223"/>
    </source>
</evidence>
<keyword evidence="1" id="KW-1133">Transmembrane helix</keyword>
<dbReference type="Proteomes" id="UP001596223">
    <property type="component" value="Unassembled WGS sequence"/>
</dbReference>
<name>A0ABW1JK78_9NOCA</name>
<protein>
    <submittedName>
        <fullName evidence="2">Uncharacterized protein</fullName>
    </submittedName>
</protein>
<gene>
    <name evidence="2" type="ORF">ACFP3H_00135</name>
</gene>
<evidence type="ECO:0000313" key="2">
    <source>
        <dbReference type="EMBL" id="MFC6009450.1"/>
    </source>
</evidence>
<keyword evidence="1" id="KW-0472">Membrane</keyword>
<proteinExistence type="predicted"/>
<dbReference type="EMBL" id="JBHSQN010000001">
    <property type="protein sequence ID" value="MFC6009450.1"/>
    <property type="molecule type" value="Genomic_DNA"/>
</dbReference>
<dbReference type="RefSeq" id="WP_378597873.1">
    <property type="nucleotide sequence ID" value="NZ_JBHSQN010000001.1"/>
</dbReference>
<keyword evidence="3" id="KW-1185">Reference proteome</keyword>
<reference evidence="3" key="1">
    <citation type="journal article" date="2019" name="Int. J. Syst. Evol. Microbiol.">
        <title>The Global Catalogue of Microorganisms (GCM) 10K type strain sequencing project: providing services to taxonomists for standard genome sequencing and annotation.</title>
        <authorList>
            <consortium name="The Broad Institute Genomics Platform"/>
            <consortium name="The Broad Institute Genome Sequencing Center for Infectious Disease"/>
            <person name="Wu L."/>
            <person name="Ma J."/>
        </authorList>
    </citation>
    <scope>NUCLEOTIDE SEQUENCE [LARGE SCALE GENOMIC DNA]</scope>
    <source>
        <strain evidence="3">CCUG 36956</strain>
    </source>
</reference>
<comment type="caution">
    <text evidence="2">The sequence shown here is derived from an EMBL/GenBank/DDBJ whole genome shotgun (WGS) entry which is preliminary data.</text>
</comment>